<keyword evidence="6 7" id="KW-0472">Membrane</keyword>
<dbReference type="InterPro" id="IPR036259">
    <property type="entry name" value="MFS_trans_sf"/>
</dbReference>
<evidence type="ECO:0000313" key="10">
    <source>
        <dbReference type="Proteomes" id="UP000287171"/>
    </source>
</evidence>
<evidence type="ECO:0000313" key="9">
    <source>
        <dbReference type="EMBL" id="GCE24542.1"/>
    </source>
</evidence>
<evidence type="ECO:0000256" key="7">
    <source>
        <dbReference type="SAM" id="Phobius"/>
    </source>
</evidence>
<feature type="transmembrane region" description="Helical" evidence="7">
    <location>
        <begin position="278"/>
        <end position="298"/>
    </location>
</feature>
<dbReference type="InterPro" id="IPR011701">
    <property type="entry name" value="MFS"/>
</dbReference>
<keyword evidence="10" id="KW-1185">Reference proteome</keyword>
<keyword evidence="5 7" id="KW-1133">Transmembrane helix</keyword>
<evidence type="ECO:0000256" key="4">
    <source>
        <dbReference type="ARBA" id="ARBA00022692"/>
    </source>
</evidence>
<dbReference type="InterPro" id="IPR020846">
    <property type="entry name" value="MFS_dom"/>
</dbReference>
<dbReference type="PROSITE" id="PS50850">
    <property type="entry name" value="MFS"/>
    <property type="match status" value="1"/>
</dbReference>
<name>A0A402AZL6_9CHLR</name>
<accession>A0A402AZL6</accession>
<evidence type="ECO:0000256" key="6">
    <source>
        <dbReference type="ARBA" id="ARBA00023136"/>
    </source>
</evidence>
<gene>
    <name evidence="9" type="ORF">KDA_00260</name>
</gene>
<feature type="transmembrane region" description="Helical" evidence="7">
    <location>
        <begin position="304"/>
        <end position="328"/>
    </location>
</feature>
<dbReference type="Pfam" id="PF07690">
    <property type="entry name" value="MFS_1"/>
    <property type="match status" value="1"/>
</dbReference>
<protein>
    <submittedName>
        <fullName evidence="9">MFS transporter</fullName>
    </submittedName>
</protein>
<dbReference type="Proteomes" id="UP000287171">
    <property type="component" value="Unassembled WGS sequence"/>
</dbReference>
<evidence type="ECO:0000259" key="8">
    <source>
        <dbReference type="PROSITE" id="PS50850"/>
    </source>
</evidence>
<evidence type="ECO:0000256" key="3">
    <source>
        <dbReference type="ARBA" id="ARBA00022475"/>
    </source>
</evidence>
<feature type="transmembrane region" description="Helical" evidence="7">
    <location>
        <begin position="252"/>
        <end position="271"/>
    </location>
</feature>
<dbReference type="RefSeq" id="WP_126625241.1">
    <property type="nucleotide sequence ID" value="NZ_BIFT01000001.1"/>
</dbReference>
<reference evidence="10" key="1">
    <citation type="submission" date="2018-12" db="EMBL/GenBank/DDBJ databases">
        <title>Tengunoibacter tsumagoiensis gen. nov., sp. nov., Dictyobacter kobayashii sp. nov., D. alpinus sp. nov., and D. joshuensis sp. nov. and description of Dictyobacteraceae fam. nov. within the order Ktedonobacterales isolated from Tengu-no-mugimeshi.</title>
        <authorList>
            <person name="Wang C.M."/>
            <person name="Zheng Y."/>
            <person name="Sakai Y."/>
            <person name="Toyoda A."/>
            <person name="Minakuchi Y."/>
            <person name="Abe K."/>
            <person name="Yokota A."/>
            <person name="Yabe S."/>
        </authorList>
    </citation>
    <scope>NUCLEOTIDE SEQUENCE [LARGE SCALE GENOMIC DNA]</scope>
    <source>
        <strain evidence="10">Uno16</strain>
    </source>
</reference>
<dbReference type="InterPro" id="IPR050171">
    <property type="entry name" value="MFS_Transporters"/>
</dbReference>
<dbReference type="Gene3D" id="1.20.1250.20">
    <property type="entry name" value="MFS general substrate transporter like domains"/>
    <property type="match status" value="1"/>
</dbReference>
<feature type="transmembrane region" description="Helical" evidence="7">
    <location>
        <begin position="12"/>
        <end position="31"/>
    </location>
</feature>
<dbReference type="GO" id="GO:0022857">
    <property type="term" value="F:transmembrane transporter activity"/>
    <property type="evidence" value="ECO:0007669"/>
    <property type="project" value="InterPro"/>
</dbReference>
<keyword evidence="3" id="KW-1003">Cell membrane</keyword>
<feature type="domain" description="Major facilitator superfamily (MFS) profile" evidence="8">
    <location>
        <begin position="14"/>
        <end position="396"/>
    </location>
</feature>
<feature type="transmembrane region" description="Helical" evidence="7">
    <location>
        <begin position="43"/>
        <end position="67"/>
    </location>
</feature>
<keyword evidence="4 7" id="KW-0812">Transmembrane</keyword>
<evidence type="ECO:0000256" key="2">
    <source>
        <dbReference type="ARBA" id="ARBA00022448"/>
    </source>
</evidence>
<evidence type="ECO:0000256" key="5">
    <source>
        <dbReference type="ARBA" id="ARBA00022989"/>
    </source>
</evidence>
<keyword evidence="2" id="KW-0813">Transport</keyword>
<comment type="subcellular location">
    <subcellularLocation>
        <location evidence="1">Cell membrane</location>
        <topology evidence="1">Multi-pass membrane protein</topology>
    </subcellularLocation>
</comment>
<proteinExistence type="predicted"/>
<dbReference type="OrthoDB" id="9793283at2"/>
<sequence>MRTIVKAPVGRHVGFVLVSYAFIVTMMGTTLPTPLYPIYQQEIGFSSLLVTVIYSTYAVGVIAALLLFGHLSDEIGRRWVLLVGLLLSAASALAFLFAGSLTLLFIGRVLSGLSAGILTGTATATLVDLAPQDEQRKATLIAAGANMGGLGLGPLLAGLLSQYAILPLQLVFILDLILLVLAIVGILIIPEPIKVKTNVWFRPQRLRIPAEVRTTFFRASIPGFAGFSMLGLFTAVAPVFLHQTLHLPNHALTGLVVFSVFASSTFGQLLLERLPQRLMLPTGCVGLIIGLALVASGLQTRSLALLVVGAVVAGLGQGMSFRAGLAAINAQSPSAQRSEIISSFFVVLYIAISIPVIGVGVAAQIFGLQIAGVAFSAIMAILALIALIMLITYPDV</sequence>
<feature type="transmembrane region" description="Helical" evidence="7">
    <location>
        <begin position="79"/>
        <end position="99"/>
    </location>
</feature>
<dbReference type="EMBL" id="BIFT01000001">
    <property type="protein sequence ID" value="GCE24542.1"/>
    <property type="molecule type" value="Genomic_DNA"/>
</dbReference>
<dbReference type="PANTHER" id="PTHR23517:SF13">
    <property type="entry name" value="MAJOR FACILITATOR SUPERFAMILY MFS_1"/>
    <property type="match status" value="1"/>
</dbReference>
<dbReference type="PANTHER" id="PTHR23517">
    <property type="entry name" value="RESISTANCE PROTEIN MDTM, PUTATIVE-RELATED-RELATED"/>
    <property type="match status" value="1"/>
</dbReference>
<feature type="transmembrane region" description="Helical" evidence="7">
    <location>
        <begin position="215"/>
        <end position="240"/>
    </location>
</feature>
<feature type="transmembrane region" description="Helical" evidence="7">
    <location>
        <begin position="372"/>
        <end position="393"/>
    </location>
</feature>
<dbReference type="SUPFAM" id="SSF103473">
    <property type="entry name" value="MFS general substrate transporter"/>
    <property type="match status" value="1"/>
</dbReference>
<feature type="transmembrane region" description="Helical" evidence="7">
    <location>
        <begin position="166"/>
        <end position="189"/>
    </location>
</feature>
<feature type="transmembrane region" description="Helical" evidence="7">
    <location>
        <begin position="139"/>
        <end position="160"/>
    </location>
</feature>
<comment type="caution">
    <text evidence="9">The sequence shown here is derived from an EMBL/GenBank/DDBJ whole genome shotgun (WGS) entry which is preliminary data.</text>
</comment>
<dbReference type="AlphaFoldDB" id="A0A402AZL6"/>
<dbReference type="GO" id="GO:0005886">
    <property type="term" value="C:plasma membrane"/>
    <property type="evidence" value="ECO:0007669"/>
    <property type="project" value="UniProtKB-SubCell"/>
</dbReference>
<organism evidence="9 10">
    <name type="scientific">Dictyobacter alpinus</name>
    <dbReference type="NCBI Taxonomy" id="2014873"/>
    <lineage>
        <taxon>Bacteria</taxon>
        <taxon>Bacillati</taxon>
        <taxon>Chloroflexota</taxon>
        <taxon>Ktedonobacteria</taxon>
        <taxon>Ktedonobacterales</taxon>
        <taxon>Dictyobacteraceae</taxon>
        <taxon>Dictyobacter</taxon>
    </lineage>
</organism>
<feature type="transmembrane region" description="Helical" evidence="7">
    <location>
        <begin position="340"/>
        <end position="366"/>
    </location>
</feature>
<feature type="transmembrane region" description="Helical" evidence="7">
    <location>
        <begin position="105"/>
        <end position="127"/>
    </location>
</feature>
<evidence type="ECO:0000256" key="1">
    <source>
        <dbReference type="ARBA" id="ARBA00004651"/>
    </source>
</evidence>